<keyword evidence="2" id="KW-1133">Transmembrane helix</keyword>
<dbReference type="Proteomes" id="UP000320359">
    <property type="component" value="Unassembled WGS sequence"/>
</dbReference>
<dbReference type="RefSeq" id="WP_143235672.1">
    <property type="nucleotide sequence ID" value="NZ_VJWL01000002.1"/>
</dbReference>
<feature type="domain" description="PEGA" evidence="4">
    <location>
        <begin position="214"/>
        <end position="270"/>
    </location>
</feature>
<dbReference type="EMBL" id="VJWL01000002">
    <property type="protein sequence ID" value="TRW48687.1"/>
    <property type="molecule type" value="Genomic_DNA"/>
</dbReference>
<name>A0A552X0W8_9GAMM</name>
<reference evidence="5 6" key="1">
    <citation type="submission" date="2019-07" db="EMBL/GenBank/DDBJ databases">
        <authorList>
            <person name="Yang M."/>
            <person name="Zhao D."/>
            <person name="Xiang H."/>
        </authorList>
    </citation>
    <scope>NUCLEOTIDE SEQUENCE [LARGE SCALE GENOMIC DNA]</scope>
    <source>
        <strain evidence="5 6">IM1326</strain>
    </source>
</reference>
<sequence>MNASNDKQNPNAPEQEQSENRGGETETPPKRHAIDDGIDSGIKKHRLFVVLSAAIMAVLLLLYLSWITLLEGYAIVIGPEDAHPHATVERVSGIGFVAGTTVYTLGGSLEIEASAPLYYSQRVQLNQQSPPRIDILLEPLPAQLTATTEPALVDGEWRIDGTYRFTGAIAEFELPEGTYELTFSHPFFHDTSTIIEADKGAELNHTFALEPILGRLEIASSPAGARVTINGEEAGVTPLQLDRVGGEYEVVVRAEGYEPIVDTLTVRQQRPVDQRNYQLDLLKATLVANVTPSGGVLVVNDQPVSNPARVNANESLRVRYEKAGYQSQEQTLRLAPDSRETVQFRLEPEMGQVRITANKPAQVWINGQLQGTTPLTLTLQALPQQIEFRREYYRSQRVSVTPSAATTRAVHGELMEEFDARRAENKPLFANTIGIQLLPVQPSSFTMGSPMTETGRLRNEIQRPVSFTRNFWVSEKHITEGQFARFRNAGDTESTLPVTNVSWLDAARFTNWLSEQEGLIPFYIIQNNALVGVRQESRGYRLPSEAEWEFIAKHYRRAARTTYVWGNQSNLREGIANFADEALRGEQTFVLANYKDSHKDLAPVGSYAADRNGFYDLDGNVREWVHDRYGLIPASPPALADAKTDYLGPDSGRGNVVKGASYLTGQAHLLRASVRYQGTEPEGDIGFRIARYHD</sequence>
<dbReference type="PANTHER" id="PTHR23150">
    <property type="entry name" value="SULFATASE MODIFYING FACTOR 1, 2"/>
    <property type="match status" value="1"/>
</dbReference>
<feature type="region of interest" description="Disordered" evidence="1">
    <location>
        <begin position="1"/>
        <end position="37"/>
    </location>
</feature>
<feature type="domain" description="Sulfatase-modifying factor enzyme-like" evidence="3">
    <location>
        <begin position="438"/>
        <end position="691"/>
    </location>
</feature>
<dbReference type="Pfam" id="PF03781">
    <property type="entry name" value="FGE-sulfatase"/>
    <property type="match status" value="1"/>
</dbReference>
<dbReference type="Gene3D" id="3.90.1580.10">
    <property type="entry name" value="paralog of FGE (formylglycine-generating enzyme)"/>
    <property type="match status" value="1"/>
</dbReference>
<comment type="caution">
    <text evidence="5">The sequence shown here is derived from an EMBL/GenBank/DDBJ whole genome shotgun (WGS) entry which is preliminary data.</text>
</comment>
<gene>
    <name evidence="5" type="ORF">FM042_06790</name>
</gene>
<keyword evidence="2" id="KW-0812">Transmembrane</keyword>
<dbReference type="OrthoDB" id="9768004at2"/>
<accession>A0A552X0W8</accession>
<keyword evidence="2" id="KW-0472">Membrane</keyword>
<evidence type="ECO:0000256" key="2">
    <source>
        <dbReference type="SAM" id="Phobius"/>
    </source>
</evidence>
<feature type="transmembrane region" description="Helical" evidence="2">
    <location>
        <begin position="47"/>
        <end position="66"/>
    </location>
</feature>
<evidence type="ECO:0000313" key="5">
    <source>
        <dbReference type="EMBL" id="TRW48687.1"/>
    </source>
</evidence>
<dbReference type="InterPro" id="IPR042095">
    <property type="entry name" value="SUMF_sf"/>
</dbReference>
<dbReference type="InterPro" id="IPR013229">
    <property type="entry name" value="PEGA"/>
</dbReference>
<keyword evidence="6" id="KW-1185">Reference proteome</keyword>
<protein>
    <submittedName>
        <fullName evidence="5">SUMF1/EgtB/PvdOfamily nonheme iron enzyme</fullName>
    </submittedName>
</protein>
<dbReference type="SUPFAM" id="SSF56436">
    <property type="entry name" value="C-type lectin-like"/>
    <property type="match status" value="1"/>
</dbReference>
<organism evidence="5 6">
    <name type="scientific">Aliidiomarina halalkaliphila</name>
    <dbReference type="NCBI Taxonomy" id="2593535"/>
    <lineage>
        <taxon>Bacteria</taxon>
        <taxon>Pseudomonadati</taxon>
        <taxon>Pseudomonadota</taxon>
        <taxon>Gammaproteobacteria</taxon>
        <taxon>Alteromonadales</taxon>
        <taxon>Idiomarinaceae</taxon>
        <taxon>Aliidiomarina</taxon>
    </lineage>
</organism>
<feature type="domain" description="PEGA" evidence="4">
    <location>
        <begin position="351"/>
        <end position="415"/>
    </location>
</feature>
<dbReference type="AlphaFoldDB" id="A0A552X0W8"/>
<dbReference type="InterPro" id="IPR051043">
    <property type="entry name" value="Sulfatase_Mod_Factor_Kinase"/>
</dbReference>
<dbReference type="InterPro" id="IPR005532">
    <property type="entry name" value="SUMF_dom"/>
</dbReference>
<dbReference type="GO" id="GO:0120147">
    <property type="term" value="F:formylglycine-generating oxidase activity"/>
    <property type="evidence" value="ECO:0007669"/>
    <property type="project" value="TreeGrafter"/>
</dbReference>
<feature type="compositionally biased region" description="Polar residues" evidence="1">
    <location>
        <begin position="1"/>
        <end position="15"/>
    </location>
</feature>
<evidence type="ECO:0000259" key="3">
    <source>
        <dbReference type="Pfam" id="PF03781"/>
    </source>
</evidence>
<dbReference type="InterPro" id="IPR016187">
    <property type="entry name" value="CTDL_fold"/>
</dbReference>
<feature type="compositionally biased region" description="Basic and acidic residues" evidence="1">
    <location>
        <begin position="18"/>
        <end position="35"/>
    </location>
</feature>
<proteinExistence type="predicted"/>
<evidence type="ECO:0000259" key="4">
    <source>
        <dbReference type="Pfam" id="PF08308"/>
    </source>
</evidence>
<evidence type="ECO:0000313" key="6">
    <source>
        <dbReference type="Proteomes" id="UP000320359"/>
    </source>
</evidence>
<dbReference type="PANTHER" id="PTHR23150:SF19">
    <property type="entry name" value="FORMYLGLYCINE-GENERATING ENZYME"/>
    <property type="match status" value="1"/>
</dbReference>
<evidence type="ECO:0000256" key="1">
    <source>
        <dbReference type="SAM" id="MobiDB-lite"/>
    </source>
</evidence>
<dbReference type="Pfam" id="PF08308">
    <property type="entry name" value="PEGA"/>
    <property type="match status" value="2"/>
</dbReference>